<dbReference type="RefSeq" id="XP_066077412.1">
    <property type="nucleotide sequence ID" value="XM_066221315.1"/>
</dbReference>
<protein>
    <submittedName>
        <fullName evidence="2">Uncharacterized protein</fullName>
    </submittedName>
</protein>
<dbReference type="GeneID" id="91096255"/>
<gene>
    <name evidence="2" type="ORF">L201_005585</name>
</gene>
<evidence type="ECO:0000313" key="3">
    <source>
        <dbReference type="Proteomes" id="UP001355207"/>
    </source>
</evidence>
<evidence type="ECO:0000256" key="1">
    <source>
        <dbReference type="SAM" id="MobiDB-lite"/>
    </source>
</evidence>
<feature type="region of interest" description="Disordered" evidence="1">
    <location>
        <begin position="66"/>
        <end position="85"/>
    </location>
</feature>
<reference evidence="2 3" key="1">
    <citation type="submission" date="2024-01" db="EMBL/GenBank/DDBJ databases">
        <title>Comparative genomics of Cryptococcus and Kwoniella reveals pathogenesis evolution and contrasting modes of karyotype evolution via chromosome fusion or intercentromeric recombination.</title>
        <authorList>
            <person name="Coelho M.A."/>
            <person name="David-Palma M."/>
            <person name="Shea T."/>
            <person name="Bowers K."/>
            <person name="McGinley-Smith S."/>
            <person name="Mohammad A.W."/>
            <person name="Gnirke A."/>
            <person name="Yurkov A.M."/>
            <person name="Nowrousian M."/>
            <person name="Sun S."/>
            <person name="Cuomo C.A."/>
            <person name="Heitman J."/>
        </authorList>
    </citation>
    <scope>NUCLEOTIDE SEQUENCE [LARGE SCALE GENOMIC DNA]</scope>
    <source>
        <strain evidence="2 3">CBS 6074</strain>
    </source>
</reference>
<accession>A0AAX4K0F8</accession>
<evidence type="ECO:0000313" key="2">
    <source>
        <dbReference type="EMBL" id="WWC90649.1"/>
    </source>
</evidence>
<feature type="compositionally biased region" description="Basic and acidic residues" evidence="1">
    <location>
        <begin position="40"/>
        <end position="54"/>
    </location>
</feature>
<sequence>MVSARPSPTPARGRIPYPTAATYVPGDTDNSPTYLGASEPIKKTTSRDSDRERRVQGLKTWWKGFREDEKLENGPSSSGSRRGVFGEPLSESIEYASVQVSTSGPDGSLYVWG</sequence>
<dbReference type="AlphaFoldDB" id="A0AAX4K0F8"/>
<keyword evidence="3" id="KW-1185">Reference proteome</keyword>
<organism evidence="2 3">
    <name type="scientific">Kwoniella dendrophila CBS 6074</name>
    <dbReference type="NCBI Taxonomy" id="1295534"/>
    <lineage>
        <taxon>Eukaryota</taxon>
        <taxon>Fungi</taxon>
        <taxon>Dikarya</taxon>
        <taxon>Basidiomycota</taxon>
        <taxon>Agaricomycotina</taxon>
        <taxon>Tremellomycetes</taxon>
        <taxon>Tremellales</taxon>
        <taxon>Cryptococcaceae</taxon>
        <taxon>Kwoniella</taxon>
    </lineage>
</organism>
<dbReference type="EMBL" id="CP144104">
    <property type="protein sequence ID" value="WWC90649.1"/>
    <property type="molecule type" value="Genomic_DNA"/>
</dbReference>
<name>A0AAX4K0F8_9TREE</name>
<dbReference type="Proteomes" id="UP001355207">
    <property type="component" value="Chromosome 7"/>
</dbReference>
<feature type="region of interest" description="Disordered" evidence="1">
    <location>
        <begin position="1"/>
        <end position="54"/>
    </location>
</feature>
<proteinExistence type="predicted"/>